<proteinExistence type="predicted"/>
<sequence>MSVSPPITVLLSSLLFRTIIVGAVLLVVKFIYEGVFMQAGMLLLALSFFAYLSFTEARLLE</sequence>
<evidence type="ECO:0000313" key="2">
    <source>
        <dbReference type="EMBL" id="QGX96430.1"/>
    </source>
</evidence>
<dbReference type="EMBL" id="CP034345">
    <property type="protein sequence ID" value="QGX96430.1"/>
    <property type="molecule type" value="Genomic_DNA"/>
</dbReference>
<keyword evidence="1" id="KW-0472">Membrane</keyword>
<feature type="transmembrane region" description="Helical" evidence="1">
    <location>
        <begin position="6"/>
        <end position="28"/>
    </location>
</feature>
<keyword evidence="1" id="KW-0812">Transmembrane</keyword>
<dbReference type="RefSeq" id="WP_233255255.1">
    <property type="nucleotide sequence ID" value="NZ_CP034345.1"/>
</dbReference>
<dbReference type="GeneID" id="99244307"/>
<gene>
    <name evidence="2" type="ORF">EI982_17410</name>
</gene>
<dbReference type="AlphaFoldDB" id="A0A6B9FG93"/>
<name>A0A6B9FG93_9EURY</name>
<evidence type="ECO:0000256" key="1">
    <source>
        <dbReference type="SAM" id="Phobius"/>
    </source>
</evidence>
<keyword evidence="3" id="KW-1185">Reference proteome</keyword>
<reference evidence="2 3" key="1">
    <citation type="submission" date="2018-12" db="EMBL/GenBank/DDBJ databases">
        <title>Complete genome sequence of Haloplanus rallus MBLA0036.</title>
        <authorList>
            <person name="Nam Y.-d."/>
            <person name="Kang J."/>
            <person name="Chung W.-H."/>
            <person name="Park Y.S."/>
        </authorList>
    </citation>
    <scope>NUCLEOTIDE SEQUENCE [LARGE SCALE GENOMIC DNA]</scope>
    <source>
        <strain evidence="2 3">MBLA0036</strain>
    </source>
</reference>
<dbReference type="Proteomes" id="UP000428325">
    <property type="component" value="Chromosome"/>
</dbReference>
<evidence type="ECO:0000313" key="3">
    <source>
        <dbReference type="Proteomes" id="UP000428325"/>
    </source>
</evidence>
<feature type="transmembrane region" description="Helical" evidence="1">
    <location>
        <begin position="35"/>
        <end position="54"/>
    </location>
</feature>
<keyword evidence="1" id="KW-1133">Transmembrane helix</keyword>
<dbReference type="KEGG" id="hra:EI982_17410"/>
<organism evidence="2 3">
    <name type="scientific">Haloplanus rallus</name>
    <dbReference type="NCBI Taxonomy" id="1816183"/>
    <lineage>
        <taxon>Archaea</taxon>
        <taxon>Methanobacteriati</taxon>
        <taxon>Methanobacteriota</taxon>
        <taxon>Stenosarchaea group</taxon>
        <taxon>Halobacteria</taxon>
        <taxon>Halobacteriales</taxon>
        <taxon>Haloferacaceae</taxon>
        <taxon>Haloplanus</taxon>
    </lineage>
</organism>
<accession>A0A6B9FG93</accession>
<protein>
    <submittedName>
        <fullName evidence="2">Uncharacterized protein</fullName>
    </submittedName>
</protein>